<accession>A0A4R6DEY9</accession>
<dbReference type="OrthoDB" id="159434at2"/>
<gene>
    <name evidence="3" type="ORF">EDF64_109109</name>
</gene>
<feature type="domain" description="Histidine kinase/HSP90-like ATPase" evidence="2">
    <location>
        <begin position="16"/>
        <end position="128"/>
    </location>
</feature>
<organism evidence="3 4">
    <name type="scientific">Curtobacterium flaccumfaciens</name>
    <dbReference type="NCBI Taxonomy" id="2035"/>
    <lineage>
        <taxon>Bacteria</taxon>
        <taxon>Bacillati</taxon>
        <taxon>Actinomycetota</taxon>
        <taxon>Actinomycetes</taxon>
        <taxon>Micrococcales</taxon>
        <taxon>Microbacteriaceae</taxon>
        <taxon>Curtobacterium</taxon>
    </lineage>
</organism>
<comment type="caution">
    <text evidence="3">The sequence shown here is derived from an EMBL/GenBank/DDBJ whole genome shotgun (WGS) entry which is preliminary data.</text>
</comment>
<dbReference type="InterPro" id="IPR050267">
    <property type="entry name" value="Anti-sigma-factor_SerPK"/>
</dbReference>
<dbReference type="InterPro" id="IPR003594">
    <property type="entry name" value="HATPase_dom"/>
</dbReference>
<name>A0A4R6DEY9_9MICO</name>
<keyword evidence="1" id="KW-0723">Serine/threonine-protein kinase</keyword>
<dbReference type="Gene3D" id="3.30.565.10">
    <property type="entry name" value="Histidine kinase-like ATPase, C-terminal domain"/>
    <property type="match status" value="1"/>
</dbReference>
<dbReference type="PANTHER" id="PTHR35526:SF3">
    <property type="entry name" value="ANTI-SIGMA-F FACTOR RSBW"/>
    <property type="match status" value="1"/>
</dbReference>
<protein>
    <submittedName>
        <fullName evidence="3">Serine/threonine-protein kinase RsbW</fullName>
    </submittedName>
</protein>
<keyword evidence="3" id="KW-0808">Transferase</keyword>
<evidence type="ECO:0000259" key="2">
    <source>
        <dbReference type="Pfam" id="PF13581"/>
    </source>
</evidence>
<dbReference type="GO" id="GO:0004674">
    <property type="term" value="F:protein serine/threonine kinase activity"/>
    <property type="evidence" value="ECO:0007669"/>
    <property type="project" value="UniProtKB-KW"/>
</dbReference>
<dbReference type="Pfam" id="PF13581">
    <property type="entry name" value="HATPase_c_2"/>
    <property type="match status" value="1"/>
</dbReference>
<dbReference type="SUPFAM" id="SSF55874">
    <property type="entry name" value="ATPase domain of HSP90 chaperone/DNA topoisomerase II/histidine kinase"/>
    <property type="match status" value="1"/>
</dbReference>
<evidence type="ECO:0000256" key="1">
    <source>
        <dbReference type="ARBA" id="ARBA00022527"/>
    </source>
</evidence>
<reference evidence="3 4" key="1">
    <citation type="submission" date="2019-03" db="EMBL/GenBank/DDBJ databases">
        <title>Genomic analyses of the natural microbiome of Caenorhabditis elegans.</title>
        <authorList>
            <person name="Samuel B."/>
        </authorList>
    </citation>
    <scope>NUCLEOTIDE SEQUENCE [LARGE SCALE GENOMIC DNA]</scope>
    <source>
        <strain evidence="3 4">JUb65</strain>
    </source>
</reference>
<dbReference type="EMBL" id="SNVW01000009">
    <property type="protein sequence ID" value="TDN43186.1"/>
    <property type="molecule type" value="Genomic_DNA"/>
</dbReference>
<dbReference type="Proteomes" id="UP000295764">
    <property type="component" value="Unassembled WGS sequence"/>
</dbReference>
<sequence length="148" mass="15529">MSTAVGGHNLDLACPPDDVTAVHAFLASVWATEPSLSAEDRMALELALVELTSNVIEHGAGASGVACSLRVDVGQDAVEALLTDDGVPVPIDPRAARLPDALAESGRGLALVQMVVDDLRYERVDDRNRWIVRRGRGGSVASSASRSD</sequence>
<dbReference type="AlphaFoldDB" id="A0A4R6DEY9"/>
<proteinExistence type="predicted"/>
<dbReference type="InterPro" id="IPR036890">
    <property type="entry name" value="HATPase_C_sf"/>
</dbReference>
<evidence type="ECO:0000313" key="4">
    <source>
        <dbReference type="Proteomes" id="UP000295764"/>
    </source>
</evidence>
<dbReference type="PANTHER" id="PTHR35526">
    <property type="entry name" value="ANTI-SIGMA-F FACTOR RSBW-RELATED"/>
    <property type="match status" value="1"/>
</dbReference>
<dbReference type="RefSeq" id="WP_133520437.1">
    <property type="nucleotide sequence ID" value="NZ_SNVW01000009.1"/>
</dbReference>
<evidence type="ECO:0000313" key="3">
    <source>
        <dbReference type="EMBL" id="TDN43186.1"/>
    </source>
</evidence>
<keyword evidence="3" id="KW-0418">Kinase</keyword>
<dbReference type="CDD" id="cd16936">
    <property type="entry name" value="HATPase_RsbW-like"/>
    <property type="match status" value="1"/>
</dbReference>